<dbReference type="AlphaFoldDB" id="A0A8H7EX74"/>
<dbReference type="SUPFAM" id="SSF47616">
    <property type="entry name" value="GST C-terminal domain-like"/>
    <property type="match status" value="1"/>
</dbReference>
<protein>
    <recommendedName>
        <fullName evidence="2">glutathione transferase</fullName>
        <ecNumber evidence="2">2.5.1.18</ecNumber>
    </recommendedName>
</protein>
<dbReference type="SFLD" id="SFLDG01154">
    <property type="entry name" value="Main.5:_Phi-like"/>
    <property type="match status" value="1"/>
</dbReference>
<dbReference type="InterPro" id="IPR004046">
    <property type="entry name" value="GST_C"/>
</dbReference>
<dbReference type="CDD" id="cd03187">
    <property type="entry name" value="GST_C_Phi"/>
    <property type="match status" value="1"/>
</dbReference>
<dbReference type="InterPro" id="IPR004045">
    <property type="entry name" value="Glutathione_S-Trfase_N"/>
</dbReference>
<feature type="domain" description="GST C-terminal" evidence="6">
    <location>
        <begin position="89"/>
        <end position="214"/>
    </location>
</feature>
<comment type="similarity">
    <text evidence="1">Belongs to the GST superfamily. Phi family.</text>
</comment>
<dbReference type="OMA" id="KKHVAKW"/>
<dbReference type="Gene3D" id="1.20.1050.10">
    <property type="match status" value="1"/>
</dbReference>
<dbReference type="InterPro" id="IPR010987">
    <property type="entry name" value="Glutathione-S-Trfase_C-like"/>
</dbReference>
<evidence type="ECO:0000256" key="3">
    <source>
        <dbReference type="ARBA" id="ARBA00022679"/>
    </source>
</evidence>
<evidence type="ECO:0000313" key="7">
    <source>
        <dbReference type="EMBL" id="KAF7761861.1"/>
    </source>
</evidence>
<evidence type="ECO:0000259" key="5">
    <source>
        <dbReference type="PROSITE" id="PS50404"/>
    </source>
</evidence>
<dbReference type="EC" id="2.5.1.18" evidence="2"/>
<dbReference type="SFLD" id="SFLDG00358">
    <property type="entry name" value="Main_(cytGST)"/>
    <property type="match status" value="1"/>
</dbReference>
<dbReference type="Pfam" id="PF00043">
    <property type="entry name" value="GST_C"/>
    <property type="match status" value="1"/>
</dbReference>
<dbReference type="Gene3D" id="3.40.30.10">
    <property type="entry name" value="Glutaredoxin"/>
    <property type="match status" value="1"/>
</dbReference>
<dbReference type="FunFam" id="1.20.1050.10:FF:000004">
    <property type="entry name" value="Glutathione S-transferase F2"/>
    <property type="match status" value="1"/>
</dbReference>
<dbReference type="InterPro" id="IPR034347">
    <property type="entry name" value="GST_Phi_C"/>
</dbReference>
<dbReference type="Proteomes" id="UP000629468">
    <property type="component" value="Unassembled WGS sequence"/>
</dbReference>
<dbReference type="PANTHER" id="PTHR43900:SF3">
    <property type="entry name" value="GLUTATHIONE S-TRANSFERASE RHO"/>
    <property type="match status" value="1"/>
</dbReference>
<evidence type="ECO:0000256" key="1">
    <source>
        <dbReference type="ARBA" id="ARBA00010128"/>
    </source>
</evidence>
<dbReference type="PROSITE" id="PS50404">
    <property type="entry name" value="GST_NTER"/>
    <property type="match status" value="1"/>
</dbReference>
<proteinExistence type="inferred from homology"/>
<dbReference type="CDD" id="cd03053">
    <property type="entry name" value="GST_N_Phi"/>
    <property type="match status" value="1"/>
</dbReference>
<evidence type="ECO:0000259" key="6">
    <source>
        <dbReference type="PROSITE" id="PS50405"/>
    </source>
</evidence>
<comment type="caution">
    <text evidence="7">The sequence shown here is derived from an EMBL/GenBank/DDBJ whole genome shotgun (WGS) entry which is preliminary data.</text>
</comment>
<dbReference type="FunFam" id="3.40.30.10:FF:000016">
    <property type="entry name" value="Glutathione S-transferase F2"/>
    <property type="match status" value="1"/>
</dbReference>
<dbReference type="EMBL" id="JABXXO010000013">
    <property type="protein sequence ID" value="KAF7761861.1"/>
    <property type="molecule type" value="Genomic_DNA"/>
</dbReference>
<evidence type="ECO:0000313" key="8">
    <source>
        <dbReference type="Proteomes" id="UP000629468"/>
    </source>
</evidence>
<dbReference type="GO" id="GO:0005737">
    <property type="term" value="C:cytoplasm"/>
    <property type="evidence" value="ECO:0007669"/>
    <property type="project" value="TreeGrafter"/>
</dbReference>
<dbReference type="GO" id="GO:0006749">
    <property type="term" value="P:glutathione metabolic process"/>
    <property type="evidence" value="ECO:0007669"/>
    <property type="project" value="TreeGrafter"/>
</dbReference>
<reference evidence="7 8" key="1">
    <citation type="journal article" name="Sci. Rep.">
        <title>Telomere-to-telomere assembled and centromere annotated genomes of the two main subspecies of the button mushroom Agaricus bisporus reveal especially polymorphic chromosome ends.</title>
        <authorList>
            <person name="Sonnenberg A.S.M."/>
            <person name="Sedaghat-Telgerd N."/>
            <person name="Lavrijssen B."/>
            <person name="Ohm R.A."/>
            <person name="Hendrickx P.M."/>
            <person name="Scholtmeijer K."/>
            <person name="Baars J.J.P."/>
            <person name="van Peer A."/>
        </authorList>
    </citation>
    <scope>NUCLEOTIDE SEQUENCE [LARGE SCALE GENOMIC DNA]</scope>
    <source>
        <strain evidence="7 8">H119_p4</strain>
    </source>
</reference>
<dbReference type="Pfam" id="PF02798">
    <property type="entry name" value="GST_N"/>
    <property type="match status" value="1"/>
</dbReference>
<dbReference type="PROSITE" id="PS50405">
    <property type="entry name" value="GST_CTER"/>
    <property type="match status" value="1"/>
</dbReference>
<name>A0A8H7EX74_AGABI</name>
<dbReference type="InterPro" id="IPR040079">
    <property type="entry name" value="Glutathione_S-Trfase"/>
</dbReference>
<feature type="domain" description="GST N-terminal" evidence="5">
    <location>
        <begin position="1"/>
        <end position="82"/>
    </location>
</feature>
<organism evidence="7 8">
    <name type="scientific">Agaricus bisporus var. burnettii</name>
    <dbReference type="NCBI Taxonomy" id="192524"/>
    <lineage>
        <taxon>Eukaryota</taxon>
        <taxon>Fungi</taxon>
        <taxon>Dikarya</taxon>
        <taxon>Basidiomycota</taxon>
        <taxon>Agaricomycotina</taxon>
        <taxon>Agaricomycetes</taxon>
        <taxon>Agaricomycetidae</taxon>
        <taxon>Agaricales</taxon>
        <taxon>Agaricineae</taxon>
        <taxon>Agaricaceae</taxon>
        <taxon>Agaricus</taxon>
    </lineage>
</organism>
<keyword evidence="3" id="KW-0808">Transferase</keyword>
<dbReference type="SUPFAM" id="SSF52833">
    <property type="entry name" value="Thioredoxin-like"/>
    <property type="match status" value="1"/>
</dbReference>
<dbReference type="SFLD" id="SFLDS00019">
    <property type="entry name" value="Glutathione_Transferase_(cytos"/>
    <property type="match status" value="1"/>
</dbReference>
<evidence type="ECO:0000256" key="2">
    <source>
        <dbReference type="ARBA" id="ARBA00012452"/>
    </source>
</evidence>
<dbReference type="GO" id="GO:0004364">
    <property type="term" value="F:glutathione transferase activity"/>
    <property type="evidence" value="ECO:0007669"/>
    <property type="project" value="UniProtKB-EC"/>
</dbReference>
<dbReference type="PANTHER" id="PTHR43900">
    <property type="entry name" value="GLUTATHIONE S-TRANSFERASE RHO"/>
    <property type="match status" value="1"/>
</dbReference>
<dbReference type="GO" id="GO:0009636">
    <property type="term" value="P:response to toxic substance"/>
    <property type="evidence" value="ECO:0007669"/>
    <property type="project" value="UniProtKB-ARBA"/>
</dbReference>
<accession>A0A8H7EX74</accession>
<dbReference type="InterPro" id="IPR036249">
    <property type="entry name" value="Thioredoxin-like_sf"/>
</dbReference>
<gene>
    <name evidence="7" type="ORF">Agabi119p4_9853</name>
</gene>
<sequence>MVLKLYGVPLSPSVIRVGIVLHEKNIRFELVMVDLGKGEHKTPEFKAKNPFEQIPYIDDGGFILFDSRAIIRYLEEKYPNQGAKLIPQELEKRALFEQAAAVEMANFNAYAQPLVFEAVWKPMIGQKTDENKVEEMKAKLAVNLDAYEQILSKQKYLAGDELTLADLQHLPYGSMLARAGCNAIEERPNVARWFNDLASRPSWEAVKGGVTSST</sequence>
<dbReference type="GO" id="GO:0043295">
    <property type="term" value="F:glutathione binding"/>
    <property type="evidence" value="ECO:0007669"/>
    <property type="project" value="TreeGrafter"/>
</dbReference>
<comment type="catalytic activity">
    <reaction evidence="4">
        <text>RX + glutathione = an S-substituted glutathione + a halide anion + H(+)</text>
        <dbReference type="Rhea" id="RHEA:16437"/>
        <dbReference type="ChEBI" id="CHEBI:15378"/>
        <dbReference type="ChEBI" id="CHEBI:16042"/>
        <dbReference type="ChEBI" id="CHEBI:17792"/>
        <dbReference type="ChEBI" id="CHEBI:57925"/>
        <dbReference type="ChEBI" id="CHEBI:90779"/>
        <dbReference type="EC" id="2.5.1.18"/>
    </reaction>
</comment>
<dbReference type="InterPro" id="IPR036282">
    <property type="entry name" value="Glutathione-S-Trfase_C_sf"/>
</dbReference>
<evidence type="ECO:0000256" key="4">
    <source>
        <dbReference type="ARBA" id="ARBA00047960"/>
    </source>
</evidence>